<protein>
    <submittedName>
        <fullName evidence="1">Uncharacterized protein</fullName>
    </submittedName>
</protein>
<organism evidence="1 2">
    <name type="scientific">Nocardioides albus</name>
    <dbReference type="NCBI Taxonomy" id="1841"/>
    <lineage>
        <taxon>Bacteria</taxon>
        <taxon>Bacillati</taxon>
        <taxon>Actinomycetota</taxon>
        <taxon>Actinomycetes</taxon>
        <taxon>Propionibacteriales</taxon>
        <taxon>Nocardioidaceae</taxon>
        <taxon>Nocardioides</taxon>
    </lineage>
</organism>
<evidence type="ECO:0000313" key="1">
    <source>
        <dbReference type="EMBL" id="MBB3090764.1"/>
    </source>
</evidence>
<dbReference type="Proteomes" id="UP000577707">
    <property type="component" value="Unassembled WGS sequence"/>
</dbReference>
<dbReference type="AlphaFoldDB" id="A0A7W5A7P6"/>
<comment type="caution">
    <text evidence="1">The sequence shown here is derived from an EMBL/GenBank/DDBJ whole genome shotgun (WGS) entry which is preliminary data.</text>
</comment>
<dbReference type="EMBL" id="JACHXG010000007">
    <property type="protein sequence ID" value="MBB3090764.1"/>
    <property type="molecule type" value="Genomic_DNA"/>
</dbReference>
<reference evidence="1 2" key="1">
    <citation type="submission" date="2020-08" db="EMBL/GenBank/DDBJ databases">
        <title>Genomic Encyclopedia of Type Strains, Phase III (KMG-III): the genomes of soil and plant-associated and newly described type strains.</title>
        <authorList>
            <person name="Whitman W."/>
        </authorList>
    </citation>
    <scope>NUCLEOTIDE SEQUENCE [LARGE SCALE GENOMIC DNA]</scope>
    <source>
        <strain evidence="1 2">CECT 3302</strain>
    </source>
</reference>
<proteinExistence type="predicted"/>
<name>A0A7W5A7P6_9ACTN</name>
<gene>
    <name evidence="1" type="ORF">FHS12_003722</name>
</gene>
<dbReference type="RefSeq" id="WP_183548043.1">
    <property type="nucleotide sequence ID" value="NZ_BMQT01000005.1"/>
</dbReference>
<keyword evidence="2" id="KW-1185">Reference proteome</keyword>
<sequence length="441" mass="47421">MLPEFKVVRRQRPVTIAVESTSSSRPAANAAIEVGCDGPVSLTFTSGGDVLTGRYDGRRVSLAVTTGSRRTNHVSRRHARVGRGADRFALALTGTVLTALTREGATARGTENAAWVARARVDLAELGIEPRAESWLADLAASHEGAAEDVRTGAFGQLGLRDIRVVTYADGSPFRDDDGTVLLTATSAGPGFFPTAHTSVWALDPTTYELAHRGALYFRRDGLVYGDHATHLMRDGDGWVVTTSTWAGFKAPDEADPGKPWSPVGVTIARSREDLTRGEHVLDATPLALPTDGLTSVGVWDPHLVRHDDEWLVGYVSATRYFEFHPVLAAGPRLDALSLRAARTDRTATEGTTLVPLGGTVVVGASDGRDNPRRVRARYPIFDLDLNEVAELRSAYVSNLPWPTLIPVGDEWLHVAFDGTPYGGRLPGYGTHGEVLVSRSA</sequence>
<accession>A0A7W5A7P6</accession>
<evidence type="ECO:0000313" key="2">
    <source>
        <dbReference type="Proteomes" id="UP000577707"/>
    </source>
</evidence>